<dbReference type="PANTHER" id="PTHR42060">
    <property type="entry name" value="NHL REPEAT-CONTAINING PROTEIN-RELATED"/>
    <property type="match status" value="1"/>
</dbReference>
<dbReference type="EMBL" id="MIKG01000006">
    <property type="protein sequence ID" value="RAO67665.1"/>
    <property type="molecule type" value="Genomic_DNA"/>
</dbReference>
<dbReference type="OrthoDB" id="9977941at2759"/>
<evidence type="ECO:0008006" key="4">
    <source>
        <dbReference type="Google" id="ProtNLM"/>
    </source>
</evidence>
<accession>A0A364KVT0</accession>
<dbReference type="Proteomes" id="UP000249363">
    <property type="component" value="Unassembled WGS sequence"/>
</dbReference>
<feature type="signal peptide" evidence="1">
    <location>
        <begin position="1"/>
        <end position="21"/>
    </location>
</feature>
<organism evidence="2 3">
    <name type="scientific">Talaromyces amestolkiae</name>
    <dbReference type="NCBI Taxonomy" id="1196081"/>
    <lineage>
        <taxon>Eukaryota</taxon>
        <taxon>Fungi</taxon>
        <taxon>Dikarya</taxon>
        <taxon>Ascomycota</taxon>
        <taxon>Pezizomycotina</taxon>
        <taxon>Eurotiomycetes</taxon>
        <taxon>Eurotiomycetidae</taxon>
        <taxon>Eurotiales</taxon>
        <taxon>Trichocomaceae</taxon>
        <taxon>Talaromyces</taxon>
        <taxon>Talaromyces sect. Talaromyces</taxon>
    </lineage>
</organism>
<dbReference type="RefSeq" id="XP_040732181.1">
    <property type="nucleotide sequence ID" value="XM_040875959.1"/>
</dbReference>
<dbReference type="AlphaFoldDB" id="A0A364KVT0"/>
<proteinExistence type="predicted"/>
<evidence type="ECO:0000313" key="3">
    <source>
        <dbReference type="Proteomes" id="UP000249363"/>
    </source>
</evidence>
<dbReference type="PANTHER" id="PTHR42060:SF1">
    <property type="entry name" value="NHL REPEAT-CONTAINING PROTEIN"/>
    <property type="match status" value="1"/>
</dbReference>
<dbReference type="InterPro" id="IPR052998">
    <property type="entry name" value="Hetero-Diels-Alderase-like"/>
</dbReference>
<gene>
    <name evidence="2" type="ORF">BHQ10_003677</name>
</gene>
<dbReference type="SUPFAM" id="SSF63829">
    <property type="entry name" value="Calcium-dependent phosphotriesterase"/>
    <property type="match status" value="1"/>
</dbReference>
<keyword evidence="1" id="KW-0732">Signal</keyword>
<feature type="chain" id="PRO_5017067334" description="SMP-30/Gluconolactonase/LRE-like region domain-containing protein" evidence="1">
    <location>
        <begin position="22"/>
        <end position="336"/>
    </location>
</feature>
<dbReference type="InterPro" id="IPR011042">
    <property type="entry name" value="6-blade_b-propeller_TolB-like"/>
</dbReference>
<protein>
    <recommendedName>
        <fullName evidence="4">SMP-30/Gluconolactonase/LRE-like region domain-containing protein</fullName>
    </recommendedName>
</protein>
<dbReference type="GeneID" id="63792893"/>
<comment type="caution">
    <text evidence="2">The sequence shown here is derived from an EMBL/GenBank/DDBJ whole genome shotgun (WGS) entry which is preliminary data.</text>
</comment>
<keyword evidence="3" id="KW-1185">Reference proteome</keyword>
<evidence type="ECO:0000256" key="1">
    <source>
        <dbReference type="SAM" id="SignalP"/>
    </source>
</evidence>
<sequence>MLFSAFIIDLALLLQSTQSLARPLAETTTYALTVIEETTIPHIFENVAARYDGDLLVTSINSPVLYQVSPVVAKAPAVVAVIPDATSLLGIAELEQDVFYVIASNLTTLPAAPGSNAVWKVDFNDRSCAPGTVDKTHATASLVAQVSTAATLNGMCRLAKNDTSTLLMADSTSGDVVRLDVNTGSYEVVMDDMTMENGPSGLQIAIDGLHMHDSYLYFTDLNQGIFARIPVSLTDAHPTGPVEIIVNGTAGDDFVISEDGKKAWVAMNGQSKLVEIDIPRRDARVVVESTYLASASAVAFGRTRLDDCSLYISSGGELDPNSNSTGTGGLVVRVDL</sequence>
<dbReference type="Gene3D" id="2.120.10.30">
    <property type="entry name" value="TolB, C-terminal domain"/>
    <property type="match status" value="1"/>
</dbReference>
<name>A0A364KVT0_TALAM</name>
<evidence type="ECO:0000313" key="2">
    <source>
        <dbReference type="EMBL" id="RAO67665.1"/>
    </source>
</evidence>
<reference evidence="2 3" key="1">
    <citation type="journal article" date="2017" name="Biotechnol. Biofuels">
        <title>Differential beta-glucosidase expression as a function of carbon source availability in Talaromyces amestolkiae: a genomic and proteomic approach.</title>
        <authorList>
            <person name="de Eugenio L.I."/>
            <person name="Mendez-Liter J.A."/>
            <person name="Nieto-Dominguez M."/>
            <person name="Alonso L."/>
            <person name="Gil-Munoz J."/>
            <person name="Barriuso J."/>
            <person name="Prieto A."/>
            <person name="Martinez M.J."/>
        </authorList>
    </citation>
    <scope>NUCLEOTIDE SEQUENCE [LARGE SCALE GENOMIC DNA]</scope>
    <source>
        <strain evidence="2 3">CIB</strain>
    </source>
</reference>